<dbReference type="PROSITE" id="PS50878">
    <property type="entry name" value="RT_POL"/>
    <property type="match status" value="1"/>
</dbReference>
<dbReference type="Proteomes" id="UP000516437">
    <property type="component" value="Chromosome 5"/>
</dbReference>
<dbReference type="EMBL" id="RXIC02000023">
    <property type="protein sequence ID" value="KAB1212847.1"/>
    <property type="molecule type" value="Genomic_DNA"/>
</dbReference>
<proteinExistence type="predicted"/>
<name>A0A6A1VLQ0_9ROSI</name>
<comment type="caution">
    <text evidence="2">The sequence shown here is derived from an EMBL/GenBank/DDBJ whole genome shotgun (WGS) entry which is preliminary data.</text>
</comment>
<organism evidence="2 3">
    <name type="scientific">Morella rubra</name>
    <name type="common">Chinese bayberry</name>
    <dbReference type="NCBI Taxonomy" id="262757"/>
    <lineage>
        <taxon>Eukaryota</taxon>
        <taxon>Viridiplantae</taxon>
        <taxon>Streptophyta</taxon>
        <taxon>Embryophyta</taxon>
        <taxon>Tracheophyta</taxon>
        <taxon>Spermatophyta</taxon>
        <taxon>Magnoliopsida</taxon>
        <taxon>eudicotyledons</taxon>
        <taxon>Gunneridae</taxon>
        <taxon>Pentapetalae</taxon>
        <taxon>rosids</taxon>
        <taxon>fabids</taxon>
        <taxon>Fagales</taxon>
        <taxon>Myricaceae</taxon>
        <taxon>Morella</taxon>
    </lineage>
</organism>
<dbReference type="Pfam" id="PF00078">
    <property type="entry name" value="RVT_1"/>
    <property type="match status" value="1"/>
</dbReference>
<dbReference type="SUPFAM" id="SSF56672">
    <property type="entry name" value="DNA/RNA polymerases"/>
    <property type="match status" value="1"/>
</dbReference>
<evidence type="ECO:0000259" key="1">
    <source>
        <dbReference type="PROSITE" id="PS50878"/>
    </source>
</evidence>
<keyword evidence="3" id="KW-1185">Reference proteome</keyword>
<dbReference type="AlphaFoldDB" id="A0A6A1VLQ0"/>
<dbReference type="PANTHER" id="PTHR46890:SF48">
    <property type="entry name" value="RNA-DIRECTED DNA POLYMERASE"/>
    <property type="match status" value="1"/>
</dbReference>
<dbReference type="InterPro" id="IPR026960">
    <property type="entry name" value="RVT-Znf"/>
</dbReference>
<dbReference type="InterPro" id="IPR052343">
    <property type="entry name" value="Retrotransposon-Effector_Assoc"/>
</dbReference>
<accession>A0A6A1VLQ0</accession>
<dbReference type="Pfam" id="PF13966">
    <property type="entry name" value="zf-RVT"/>
    <property type="match status" value="1"/>
</dbReference>
<dbReference type="OrthoDB" id="428918at2759"/>
<dbReference type="InterPro" id="IPR043502">
    <property type="entry name" value="DNA/RNA_pol_sf"/>
</dbReference>
<dbReference type="InterPro" id="IPR000477">
    <property type="entry name" value="RT_dom"/>
</dbReference>
<feature type="domain" description="Reverse transcriptase" evidence="1">
    <location>
        <begin position="157"/>
        <end position="415"/>
    </location>
</feature>
<gene>
    <name evidence="2" type="ORF">CJ030_MR5G010147</name>
</gene>
<protein>
    <recommendedName>
        <fullName evidence="1">Reverse transcriptase domain-containing protein</fullName>
    </recommendedName>
</protein>
<dbReference type="CDD" id="cd01650">
    <property type="entry name" value="RT_nLTR_like"/>
    <property type="match status" value="1"/>
</dbReference>
<sequence length="850" mass="98669">MEKKLALELDEQLCREELLWKQKSREAWLTLRELNTKFYHASTVIRRCRNQIIELKNSEGDWISGRKNIGEELVNFFSSLYTSDQPQIPPDLDNLIEPVITQEENEVLVRIPDVVEITETLKKMGSHKAPGPDGMTVYFFKHFWEIVGRDVIAIVRDFFINGNLLPELNRTNLVLIPKTKNPCRVGQFFPISLYNVIYKLISKILTERLKLILPKLIFPFQMAFVKGRLLQDNYIIAAELFNGMHYKRGRGGWMAIKADMEKAYDQVEWEFILLVLSKFGFHPTWNHWIRKCITSTSFAIILNGSPFGNFYPSRELRQGDPLSPLLFILASEILSRLLLRLEAAGRVRGIKLGRQVPSISHLLFADDLLIFAKAHRQDATAIEGYLDKYMAWSGQKINRAMSSIHFSWNLLGSSTRPLCDLLQLKQMPAKAKHLGLPLIIPRARRHALEDIKVKLCDRISGWKMKCLSQAGRAMLIKSVATAIPAYPMGFFALPQNWCLEVDRILNNFWCGFSSQKTYNLTLKAWSSKCLPKGVQRQPQASWVWKSLLQMQQYLSAGMCYLIGNGMDVRIWEDPWVSSLPDFKPNPRDSYFGIERPLIVAELIERDTGQWDRALVWSIFTPDTAEAILKIHLCNGDRQDEMIWSLENSGEYSVRSMYLELVKNKFPSVNPLEQQYWKALWRMKVHERLKVLLWKIIWDTLPTRCRLADRISSRREHDLECVFCGADMESTSHLFLVCPVSRIIWRESPWPMDITVFSEAPLMDWIRLIILPRADWLPLEEHHHFQLFALNMLDIVLMTRNKIVHEGGTIEVLELRRKIRKISVEHLQAWKQVSDVRNSSLATSSPWAHKT</sequence>
<reference evidence="2 3" key="1">
    <citation type="journal article" date="2019" name="Plant Biotechnol. J.">
        <title>The red bayberry genome and genetic basis of sex determination.</title>
        <authorList>
            <person name="Jia H.M."/>
            <person name="Jia H.J."/>
            <person name="Cai Q.L."/>
            <person name="Wang Y."/>
            <person name="Zhao H.B."/>
            <person name="Yang W.F."/>
            <person name="Wang G.Y."/>
            <person name="Li Y.H."/>
            <person name="Zhan D.L."/>
            <person name="Shen Y.T."/>
            <person name="Niu Q.F."/>
            <person name="Chang L."/>
            <person name="Qiu J."/>
            <person name="Zhao L."/>
            <person name="Xie H.B."/>
            <person name="Fu W.Y."/>
            <person name="Jin J."/>
            <person name="Li X.W."/>
            <person name="Jiao Y."/>
            <person name="Zhou C.C."/>
            <person name="Tu T."/>
            <person name="Chai C.Y."/>
            <person name="Gao J.L."/>
            <person name="Fan L.J."/>
            <person name="van de Weg E."/>
            <person name="Wang J.Y."/>
            <person name="Gao Z.S."/>
        </authorList>
    </citation>
    <scope>NUCLEOTIDE SEQUENCE [LARGE SCALE GENOMIC DNA]</scope>
    <source>
        <tissue evidence="2">Leaves</tissue>
    </source>
</reference>
<evidence type="ECO:0000313" key="3">
    <source>
        <dbReference type="Proteomes" id="UP000516437"/>
    </source>
</evidence>
<dbReference type="PANTHER" id="PTHR46890">
    <property type="entry name" value="NON-LTR RETROLELEMENT REVERSE TRANSCRIPTASE-LIKE PROTEIN-RELATED"/>
    <property type="match status" value="1"/>
</dbReference>
<evidence type="ECO:0000313" key="2">
    <source>
        <dbReference type="EMBL" id="KAB1212847.1"/>
    </source>
</evidence>